<comment type="caution">
    <text evidence="11">The sequence shown here is derived from an EMBL/GenBank/DDBJ whole genome shotgun (WGS) entry which is preliminary data.</text>
</comment>
<dbReference type="InterPro" id="IPR040309">
    <property type="entry name" value="Naf1"/>
</dbReference>
<feature type="region of interest" description="Disordered" evidence="10">
    <location>
        <begin position="423"/>
        <end position="686"/>
    </location>
</feature>
<dbReference type="GO" id="GO:0005732">
    <property type="term" value="C:sno(s)RNA-containing ribonucleoprotein complex"/>
    <property type="evidence" value="ECO:0007669"/>
    <property type="project" value="InterPro"/>
</dbReference>
<dbReference type="FunFam" id="2.40.10.230:FF:000002">
    <property type="entry name" value="H/ACA ribonucleoprotein complex non-core subunit NAF1"/>
    <property type="match status" value="1"/>
</dbReference>
<evidence type="ECO:0000256" key="4">
    <source>
        <dbReference type="ARBA" id="ARBA00022517"/>
    </source>
</evidence>
<feature type="compositionally biased region" description="Acidic residues" evidence="10">
    <location>
        <begin position="370"/>
        <end position="382"/>
    </location>
</feature>
<comment type="similarity">
    <text evidence="2">Belongs to the NAF1 family.</text>
</comment>
<feature type="compositionally biased region" description="Basic and acidic residues" evidence="10">
    <location>
        <begin position="80"/>
        <end position="90"/>
    </location>
</feature>
<evidence type="ECO:0000256" key="2">
    <source>
        <dbReference type="ARBA" id="ARBA00009801"/>
    </source>
</evidence>
<reference evidence="11" key="2">
    <citation type="submission" date="2023-05" db="EMBL/GenBank/DDBJ databases">
        <authorList>
            <consortium name="Lawrence Berkeley National Laboratory"/>
            <person name="Steindorff A."/>
            <person name="Hensen N."/>
            <person name="Bonometti L."/>
            <person name="Westerberg I."/>
            <person name="Brannstrom I.O."/>
            <person name="Guillou S."/>
            <person name="Cros-Aarteil S."/>
            <person name="Calhoun S."/>
            <person name="Haridas S."/>
            <person name="Kuo A."/>
            <person name="Mondo S."/>
            <person name="Pangilinan J."/>
            <person name="Riley R."/>
            <person name="Labutti K."/>
            <person name="Andreopoulos B."/>
            <person name="Lipzen A."/>
            <person name="Chen C."/>
            <person name="Yanf M."/>
            <person name="Daum C."/>
            <person name="Ng V."/>
            <person name="Clum A."/>
            <person name="Ohm R."/>
            <person name="Martin F."/>
            <person name="Silar P."/>
            <person name="Natvig D."/>
            <person name="Lalanne C."/>
            <person name="Gautier V."/>
            <person name="Ament-Velasquez S.L."/>
            <person name="Kruys A."/>
            <person name="Hutchinson M.I."/>
            <person name="Powell A.J."/>
            <person name="Barry K."/>
            <person name="Miller A.N."/>
            <person name="Grigoriev I.V."/>
            <person name="Debuchy R."/>
            <person name="Gladieux P."/>
            <person name="Thoren M.H."/>
            <person name="Johannesson H."/>
        </authorList>
    </citation>
    <scope>NUCLEOTIDE SEQUENCE</scope>
    <source>
        <strain evidence="11">CBS 141.50</strain>
    </source>
</reference>
<keyword evidence="4" id="KW-0690">Ribosome biogenesis</keyword>
<evidence type="ECO:0000256" key="8">
    <source>
        <dbReference type="ARBA" id="ARBA00023242"/>
    </source>
</evidence>
<dbReference type="GO" id="GO:0001522">
    <property type="term" value="P:pseudouridine synthesis"/>
    <property type="evidence" value="ECO:0007669"/>
    <property type="project" value="InterPro"/>
</dbReference>
<dbReference type="AlphaFoldDB" id="A0AAN6V4H9"/>
<dbReference type="GO" id="GO:0000493">
    <property type="term" value="P:box H/ACA snoRNP assembly"/>
    <property type="evidence" value="ECO:0007669"/>
    <property type="project" value="InterPro"/>
</dbReference>
<organism evidence="11 12">
    <name type="scientific">Dichotomopilus funicola</name>
    <dbReference type="NCBI Taxonomy" id="1934379"/>
    <lineage>
        <taxon>Eukaryota</taxon>
        <taxon>Fungi</taxon>
        <taxon>Dikarya</taxon>
        <taxon>Ascomycota</taxon>
        <taxon>Pezizomycotina</taxon>
        <taxon>Sordariomycetes</taxon>
        <taxon>Sordariomycetidae</taxon>
        <taxon>Sordariales</taxon>
        <taxon>Chaetomiaceae</taxon>
        <taxon>Dichotomopilus</taxon>
    </lineage>
</organism>
<keyword evidence="6" id="KW-0597">Phosphoprotein</keyword>
<evidence type="ECO:0000256" key="9">
    <source>
        <dbReference type="ARBA" id="ARBA00076743"/>
    </source>
</evidence>
<comment type="subcellular location">
    <subcellularLocation>
        <location evidence="1">Nucleus</location>
    </subcellularLocation>
</comment>
<dbReference type="Gene3D" id="2.40.10.230">
    <property type="entry name" value="Probable tRNA pseudouridine synthase domain"/>
    <property type="match status" value="1"/>
</dbReference>
<sequence>MADAPFQIPGLGQAKSNEQLPAENFAPDLLTAAASLSGDETKENGPNGAPQEENGEQGKQQNDEQNKAAATQSSTVAETGDVRMEVDADRSSATLDNAPDDVDMKTGDDAPSPDVTHALEAALDGMLSNIGGSDPGPSHVAQPHNGHHTVQQDPAPDAPQEGEPQGAGEAEWEADSSPYESSSESSSSDSDSDDDSEDGGSYPLLGIEETARLLMAADGDGDGDGDGPGKSKGAGAALRTKNEMAEEVIPKPDVTITPEMKIESLGNIEFVVETTVVIKSQTPGEVQVLDSGSVLCKEDRTVIGALAEVLGNVRSPMYTVGFSTEDDIQQLGLVVGMPIFYSVQHANYVFTQPLKEVKGTDASNLHDEELPADEMEFSDDEKEAEYKRALKQKRRGGKAGRGGREASVASTYTASSYTATGSVLNYDEDEDGPYKPLTRPAGFGQGGASSLPALPPKPEAGFGSPPRGGRGQSHRGSHRGGRGEFRGGRNQRGGGGGHRGGGGDRRHGSRGGSPYQQFGRDGAASPQAPFSNAPLPPPFGGQIPPPTGQWPIPPPPPNFVPSPVGYSPPAVQGQQPPAPVGAFNFNYPAWNQNQSQPPPQQQYNQYPHHNSSPYPPPSHQAAHPTWPPVAGAGAGAGGAAPQALPVAYNAPVSAPAPPAYFGGYQQPGQEAQHGQQGQPYWPPRNQ</sequence>
<evidence type="ECO:0000256" key="10">
    <source>
        <dbReference type="SAM" id="MobiDB-lite"/>
    </source>
</evidence>
<evidence type="ECO:0000256" key="1">
    <source>
        <dbReference type="ARBA" id="ARBA00004123"/>
    </source>
</evidence>
<dbReference type="InterPro" id="IPR007504">
    <property type="entry name" value="H/ACA_rnp_Gar1/Naf1"/>
</dbReference>
<feature type="compositionally biased region" description="Low complexity" evidence="10">
    <location>
        <begin position="158"/>
        <end position="189"/>
    </location>
</feature>
<dbReference type="EMBL" id="MU853576">
    <property type="protein sequence ID" value="KAK4144597.1"/>
    <property type="molecule type" value="Genomic_DNA"/>
</dbReference>
<keyword evidence="5" id="KW-0698">rRNA processing</keyword>
<dbReference type="Proteomes" id="UP001302676">
    <property type="component" value="Unassembled WGS sequence"/>
</dbReference>
<evidence type="ECO:0000313" key="12">
    <source>
        <dbReference type="Proteomes" id="UP001302676"/>
    </source>
</evidence>
<feature type="compositionally biased region" description="Polar residues" evidence="10">
    <location>
        <begin position="68"/>
        <end position="77"/>
    </location>
</feature>
<dbReference type="RefSeq" id="XP_062637968.1">
    <property type="nucleotide sequence ID" value="XM_062780409.1"/>
</dbReference>
<dbReference type="GO" id="GO:0003723">
    <property type="term" value="F:RNA binding"/>
    <property type="evidence" value="ECO:0007669"/>
    <property type="project" value="UniProtKB-KW"/>
</dbReference>
<proteinExistence type="inferred from homology"/>
<feature type="compositionally biased region" description="Gly residues" evidence="10">
    <location>
        <begin position="490"/>
        <end position="500"/>
    </location>
</feature>
<keyword evidence="7" id="KW-0694">RNA-binding</keyword>
<feature type="region of interest" description="Disordered" evidence="10">
    <location>
        <begin position="217"/>
        <end position="243"/>
    </location>
</feature>
<evidence type="ECO:0000256" key="6">
    <source>
        <dbReference type="ARBA" id="ARBA00022553"/>
    </source>
</evidence>
<keyword evidence="8" id="KW-0539">Nucleus</keyword>
<dbReference type="SUPFAM" id="SSF50447">
    <property type="entry name" value="Translation proteins"/>
    <property type="match status" value="1"/>
</dbReference>
<feature type="compositionally biased region" description="Pro residues" evidence="10">
    <location>
        <begin position="534"/>
        <end position="560"/>
    </location>
</feature>
<feature type="compositionally biased region" description="Low complexity" evidence="10">
    <location>
        <begin position="591"/>
        <end position="612"/>
    </location>
</feature>
<feature type="region of interest" description="Disordered" evidence="10">
    <location>
        <begin position="362"/>
        <end position="382"/>
    </location>
</feature>
<dbReference type="GO" id="GO:0006364">
    <property type="term" value="P:rRNA processing"/>
    <property type="evidence" value="ECO:0007669"/>
    <property type="project" value="UniProtKB-KW"/>
</dbReference>
<evidence type="ECO:0000256" key="7">
    <source>
        <dbReference type="ARBA" id="ARBA00022884"/>
    </source>
</evidence>
<evidence type="ECO:0000256" key="3">
    <source>
        <dbReference type="ARBA" id="ARBA00021438"/>
    </source>
</evidence>
<dbReference type="InterPro" id="IPR038664">
    <property type="entry name" value="Gar1/Naf1_Cbf5-bd_sf"/>
</dbReference>
<protein>
    <recommendedName>
        <fullName evidence="3">H/ACA ribonucleoprotein complex non-core subunit NAF1</fullName>
    </recommendedName>
    <alternativeName>
        <fullName evidence="9">Nuclear assembly factor 1</fullName>
    </alternativeName>
</protein>
<evidence type="ECO:0000313" key="11">
    <source>
        <dbReference type="EMBL" id="KAK4144597.1"/>
    </source>
</evidence>
<dbReference type="GO" id="GO:0005634">
    <property type="term" value="C:nucleus"/>
    <property type="evidence" value="ECO:0007669"/>
    <property type="project" value="UniProtKB-SubCell"/>
</dbReference>
<feature type="region of interest" description="Disordered" evidence="10">
    <location>
        <begin position="1"/>
        <end position="203"/>
    </location>
</feature>
<dbReference type="PANTHER" id="PTHR31633">
    <property type="entry name" value="H/ACA RIBONUCLEOPROTEIN COMPLEX NON-CORE SUBUNIT NAF1"/>
    <property type="match status" value="1"/>
</dbReference>
<feature type="compositionally biased region" description="Low complexity" evidence="10">
    <location>
        <begin position="666"/>
        <end position="678"/>
    </location>
</feature>
<name>A0AAN6V4H9_9PEZI</name>
<evidence type="ECO:0000256" key="5">
    <source>
        <dbReference type="ARBA" id="ARBA00022552"/>
    </source>
</evidence>
<dbReference type="GeneID" id="87817022"/>
<accession>A0AAN6V4H9</accession>
<gene>
    <name evidence="11" type="ORF">C8A04DRAFT_27784</name>
</gene>
<dbReference type="PANTHER" id="PTHR31633:SF1">
    <property type="entry name" value="H_ACA RIBONUCLEOPROTEIN COMPLEX NON-CORE SUBUNIT NAF1"/>
    <property type="match status" value="1"/>
</dbReference>
<keyword evidence="12" id="KW-1185">Reference proteome</keyword>
<dbReference type="InterPro" id="IPR009000">
    <property type="entry name" value="Transl_B-barrel_sf"/>
</dbReference>
<dbReference type="Pfam" id="PF04410">
    <property type="entry name" value="Gar1"/>
    <property type="match status" value="1"/>
</dbReference>
<reference evidence="11" key="1">
    <citation type="journal article" date="2023" name="Mol. Phylogenet. Evol.">
        <title>Genome-scale phylogeny and comparative genomics of the fungal order Sordariales.</title>
        <authorList>
            <person name="Hensen N."/>
            <person name="Bonometti L."/>
            <person name="Westerberg I."/>
            <person name="Brannstrom I.O."/>
            <person name="Guillou S."/>
            <person name="Cros-Aarteil S."/>
            <person name="Calhoun S."/>
            <person name="Haridas S."/>
            <person name="Kuo A."/>
            <person name="Mondo S."/>
            <person name="Pangilinan J."/>
            <person name="Riley R."/>
            <person name="LaButti K."/>
            <person name="Andreopoulos B."/>
            <person name="Lipzen A."/>
            <person name="Chen C."/>
            <person name="Yan M."/>
            <person name="Daum C."/>
            <person name="Ng V."/>
            <person name="Clum A."/>
            <person name="Steindorff A."/>
            <person name="Ohm R.A."/>
            <person name="Martin F."/>
            <person name="Silar P."/>
            <person name="Natvig D.O."/>
            <person name="Lalanne C."/>
            <person name="Gautier V."/>
            <person name="Ament-Velasquez S.L."/>
            <person name="Kruys A."/>
            <person name="Hutchinson M.I."/>
            <person name="Powell A.J."/>
            <person name="Barry K."/>
            <person name="Miller A.N."/>
            <person name="Grigoriev I.V."/>
            <person name="Debuchy R."/>
            <person name="Gladieux P."/>
            <person name="Hiltunen Thoren M."/>
            <person name="Johannesson H."/>
        </authorList>
    </citation>
    <scope>NUCLEOTIDE SEQUENCE</scope>
    <source>
        <strain evidence="11">CBS 141.50</strain>
    </source>
</reference>